<dbReference type="AlphaFoldDB" id="A0AAJ6QQX3"/>
<keyword evidence="7" id="KW-0408">Iron</keyword>
<name>A0AAJ6QQX3_9ACAR</name>
<comment type="cofactor">
    <cofactor evidence="1">
        <name>Fe(2+)</name>
        <dbReference type="ChEBI" id="CHEBI:29033"/>
    </cofactor>
</comment>
<dbReference type="InterPro" id="IPR037151">
    <property type="entry name" value="AlkB-like_sf"/>
</dbReference>
<comment type="subcellular location">
    <subcellularLocation>
        <location evidence="2">Nucleus</location>
    </subcellularLocation>
</comment>
<evidence type="ECO:0000256" key="5">
    <source>
        <dbReference type="ARBA" id="ARBA00022964"/>
    </source>
</evidence>
<dbReference type="KEGG" id="goe:100897190"/>
<dbReference type="GO" id="GO:0046872">
    <property type="term" value="F:metal ion binding"/>
    <property type="evidence" value="ECO:0007669"/>
    <property type="project" value="UniProtKB-KW"/>
</dbReference>
<dbReference type="GeneID" id="100897190"/>
<comment type="similarity">
    <text evidence="3">Belongs to the alkB family.</text>
</comment>
<sequence>MAPRLNLEAIENLPRTFYLHDNFISEGEEEYLLSRVYAAPKPKWTDLRNRRLQNWGGVPHKDKALLCSEKMPHWLDTIIDKVVDTTGLFEGCRPNHVLVNEYQPGQGILPHTDGPLYTPIVANVSLGSHTVLVISRREDRSVVGKILLKPRSLLITKDEAYSDYLHGIEELKEDSLDPTVYAAEPSGDGPTCLPRKTRVSLTIRHVARVVNVGSAMFRS</sequence>
<dbReference type="RefSeq" id="XP_003740878.1">
    <property type="nucleotide sequence ID" value="XM_003740830.3"/>
</dbReference>
<organism evidence="10 11">
    <name type="scientific">Galendromus occidentalis</name>
    <name type="common">western predatory mite</name>
    <dbReference type="NCBI Taxonomy" id="34638"/>
    <lineage>
        <taxon>Eukaryota</taxon>
        <taxon>Metazoa</taxon>
        <taxon>Ecdysozoa</taxon>
        <taxon>Arthropoda</taxon>
        <taxon>Chelicerata</taxon>
        <taxon>Arachnida</taxon>
        <taxon>Acari</taxon>
        <taxon>Parasitiformes</taxon>
        <taxon>Mesostigmata</taxon>
        <taxon>Gamasina</taxon>
        <taxon>Phytoseioidea</taxon>
        <taxon>Phytoseiidae</taxon>
        <taxon>Typhlodrominae</taxon>
        <taxon>Galendromus</taxon>
    </lineage>
</organism>
<evidence type="ECO:0000256" key="3">
    <source>
        <dbReference type="ARBA" id="ARBA00007879"/>
    </source>
</evidence>
<dbReference type="GO" id="GO:0051213">
    <property type="term" value="F:dioxygenase activity"/>
    <property type="evidence" value="ECO:0007669"/>
    <property type="project" value="UniProtKB-KW"/>
</dbReference>
<dbReference type="GO" id="GO:0005634">
    <property type="term" value="C:nucleus"/>
    <property type="evidence" value="ECO:0007669"/>
    <property type="project" value="UniProtKB-SubCell"/>
</dbReference>
<keyword evidence="4" id="KW-0479">Metal-binding</keyword>
<evidence type="ECO:0000256" key="8">
    <source>
        <dbReference type="ARBA" id="ARBA00023242"/>
    </source>
</evidence>
<evidence type="ECO:0000256" key="4">
    <source>
        <dbReference type="ARBA" id="ARBA00022723"/>
    </source>
</evidence>
<dbReference type="InterPro" id="IPR005123">
    <property type="entry name" value="Oxoglu/Fe-dep_dioxygenase_dom"/>
</dbReference>
<evidence type="ECO:0000256" key="2">
    <source>
        <dbReference type="ARBA" id="ARBA00004123"/>
    </source>
</evidence>
<dbReference type="SUPFAM" id="SSF51197">
    <property type="entry name" value="Clavaminate synthase-like"/>
    <property type="match status" value="1"/>
</dbReference>
<evidence type="ECO:0000256" key="7">
    <source>
        <dbReference type="ARBA" id="ARBA00023004"/>
    </source>
</evidence>
<dbReference type="Pfam" id="PF13532">
    <property type="entry name" value="2OG-FeII_Oxy_2"/>
    <property type="match status" value="1"/>
</dbReference>
<dbReference type="InterPro" id="IPR027450">
    <property type="entry name" value="AlkB-like"/>
</dbReference>
<dbReference type="PANTHER" id="PTHR46030">
    <property type="entry name" value="ALPHA-KETOGLUTARATE-DEPENDENT DIOXYGENASE ALKB HOMOLOG 6"/>
    <property type="match status" value="1"/>
</dbReference>
<reference evidence="11" key="1">
    <citation type="submission" date="2025-08" db="UniProtKB">
        <authorList>
            <consortium name="RefSeq"/>
        </authorList>
    </citation>
    <scope>IDENTIFICATION</scope>
</reference>
<dbReference type="Proteomes" id="UP000694867">
    <property type="component" value="Unplaced"/>
</dbReference>
<dbReference type="PROSITE" id="PS51471">
    <property type="entry name" value="FE2OG_OXY"/>
    <property type="match status" value="1"/>
</dbReference>
<accession>A0AAJ6QQX3</accession>
<keyword evidence="10" id="KW-1185">Reference proteome</keyword>
<gene>
    <name evidence="11" type="primary">LOC100897190</name>
</gene>
<proteinExistence type="inferred from homology"/>
<feature type="domain" description="Fe2OG dioxygenase" evidence="9">
    <location>
        <begin position="93"/>
        <end position="207"/>
    </location>
</feature>
<keyword evidence="8" id="KW-0539">Nucleus</keyword>
<evidence type="ECO:0000313" key="10">
    <source>
        <dbReference type="Proteomes" id="UP000694867"/>
    </source>
</evidence>
<keyword evidence="5 11" id="KW-0223">Dioxygenase</keyword>
<protein>
    <submittedName>
        <fullName evidence="11">Alpha-ketoglutarate-dependent dioxygenase alkB homolog 6</fullName>
    </submittedName>
</protein>
<evidence type="ECO:0000256" key="6">
    <source>
        <dbReference type="ARBA" id="ARBA00023002"/>
    </source>
</evidence>
<evidence type="ECO:0000259" key="9">
    <source>
        <dbReference type="PROSITE" id="PS51471"/>
    </source>
</evidence>
<dbReference type="Gene3D" id="2.60.120.590">
    <property type="entry name" value="Alpha-ketoglutarate-dependent dioxygenase AlkB-like"/>
    <property type="match status" value="1"/>
</dbReference>
<evidence type="ECO:0000256" key="1">
    <source>
        <dbReference type="ARBA" id="ARBA00001954"/>
    </source>
</evidence>
<dbReference type="InterPro" id="IPR032862">
    <property type="entry name" value="ALKBH6"/>
</dbReference>
<evidence type="ECO:0000313" key="11">
    <source>
        <dbReference type="RefSeq" id="XP_003740878.1"/>
    </source>
</evidence>
<dbReference type="PANTHER" id="PTHR46030:SF1">
    <property type="entry name" value="ALPHA-KETOGLUTARATE-DEPENDENT DIOXYGENASE ALKB HOMOLOG 6"/>
    <property type="match status" value="1"/>
</dbReference>
<keyword evidence="6" id="KW-0560">Oxidoreductase</keyword>